<protein>
    <submittedName>
        <fullName evidence="1">Uncharacterized protein</fullName>
    </submittedName>
</protein>
<dbReference type="EMBL" id="RHJS01000002">
    <property type="protein sequence ID" value="RRK30533.1"/>
    <property type="molecule type" value="Genomic_DNA"/>
</dbReference>
<proteinExistence type="predicted"/>
<gene>
    <name evidence="1" type="ORF">EBB54_03405</name>
</gene>
<name>A0A3R8KXK8_9FIRM</name>
<evidence type="ECO:0000313" key="2">
    <source>
        <dbReference type="Proteomes" id="UP000274920"/>
    </source>
</evidence>
<accession>A0A3R8KXK8</accession>
<dbReference type="AlphaFoldDB" id="A0A3R8KXK8"/>
<reference evidence="1" key="1">
    <citation type="submission" date="2018-10" db="EMBL/GenBank/DDBJ databases">
        <title>Schaedlerella arabinophila gen. nov. sp. nov., isolated from the mouse intestinal tract and comparative analysis with the genome of the closely related altered Schaedler flora strain ASF502.</title>
        <authorList>
            <person name="Miyake S."/>
            <person name="Soh M."/>
            <person name="Seedorf H."/>
        </authorList>
    </citation>
    <scope>NUCLEOTIDE SEQUENCE [LARGE SCALE GENOMIC DNA]</scope>
    <source>
        <strain evidence="1">DSM 106076</strain>
    </source>
</reference>
<comment type="caution">
    <text evidence="1">The sequence shown here is derived from an EMBL/GenBank/DDBJ whole genome shotgun (WGS) entry which is preliminary data.</text>
</comment>
<sequence>MGTWSQMPIPGMTPWMGYAGHCAGQKRQELSRPVLEGFWAWSRASGIVYTLVDPTDEEMQEMEREYMQRTKRQTA</sequence>
<organism evidence="1 2">
    <name type="scientific">Schaedlerella arabinosiphila</name>
    <dbReference type="NCBI Taxonomy" id="2044587"/>
    <lineage>
        <taxon>Bacteria</taxon>
        <taxon>Bacillati</taxon>
        <taxon>Bacillota</taxon>
        <taxon>Clostridia</taxon>
        <taxon>Lachnospirales</taxon>
        <taxon>Lachnospiraceae</taxon>
        <taxon>Schaedlerella</taxon>
    </lineage>
</organism>
<dbReference type="Proteomes" id="UP000274920">
    <property type="component" value="Unassembled WGS sequence"/>
</dbReference>
<evidence type="ECO:0000313" key="1">
    <source>
        <dbReference type="EMBL" id="RRK30533.1"/>
    </source>
</evidence>
<keyword evidence="2" id="KW-1185">Reference proteome</keyword>